<evidence type="ECO:0000313" key="2">
    <source>
        <dbReference type="EMBL" id="WEK39874.1"/>
    </source>
</evidence>
<dbReference type="Proteomes" id="UP001213664">
    <property type="component" value="Chromosome"/>
</dbReference>
<proteinExistence type="predicted"/>
<evidence type="ECO:0000256" key="1">
    <source>
        <dbReference type="SAM" id="MobiDB-lite"/>
    </source>
</evidence>
<feature type="compositionally biased region" description="Pro residues" evidence="1">
    <location>
        <begin position="41"/>
        <end position="68"/>
    </location>
</feature>
<feature type="compositionally biased region" description="Basic and acidic residues" evidence="1">
    <location>
        <begin position="21"/>
        <end position="35"/>
    </location>
</feature>
<feature type="compositionally biased region" description="Polar residues" evidence="1">
    <location>
        <begin position="77"/>
        <end position="89"/>
    </location>
</feature>
<feature type="region of interest" description="Disordered" evidence="1">
    <location>
        <begin position="21"/>
        <end position="89"/>
    </location>
</feature>
<reference evidence="2" key="1">
    <citation type="submission" date="2023-03" db="EMBL/GenBank/DDBJ databases">
        <title>Andean soil-derived lignocellulolytic bacterial consortium as a source of novel taxa and putative plastic-active enzymes.</title>
        <authorList>
            <person name="Diaz-Garcia L."/>
            <person name="Chuvochina M."/>
            <person name="Feuerriegel G."/>
            <person name="Bunk B."/>
            <person name="Sproer C."/>
            <person name="Streit W.R."/>
            <person name="Rodriguez L.M."/>
            <person name="Overmann J."/>
            <person name="Jimenez D.J."/>
        </authorList>
    </citation>
    <scope>NUCLEOTIDE SEQUENCE</scope>
    <source>
        <strain evidence="2">MAG 833</strain>
    </source>
</reference>
<evidence type="ECO:0000313" key="3">
    <source>
        <dbReference type="Proteomes" id="UP001213664"/>
    </source>
</evidence>
<dbReference type="AlphaFoldDB" id="A0AAJ6BLC1"/>
<dbReference type="EMBL" id="CP119326">
    <property type="protein sequence ID" value="WEK39874.1"/>
    <property type="molecule type" value="Genomic_DNA"/>
</dbReference>
<dbReference type="PROSITE" id="PS51257">
    <property type="entry name" value="PROKAR_LIPOPROTEIN"/>
    <property type="match status" value="1"/>
</dbReference>
<gene>
    <name evidence="2" type="ORF">P0Y50_15270</name>
</gene>
<organism evidence="2 3">
    <name type="scientific">Candidatus Brevundimonas colombiensis</name>
    <dbReference type="NCBI Taxonomy" id="3121376"/>
    <lineage>
        <taxon>Bacteria</taxon>
        <taxon>Pseudomonadati</taxon>
        <taxon>Pseudomonadota</taxon>
        <taxon>Alphaproteobacteria</taxon>
        <taxon>Caulobacterales</taxon>
        <taxon>Caulobacteraceae</taxon>
        <taxon>Brevundimonas</taxon>
    </lineage>
</organism>
<name>A0AAJ6BLC1_9CAUL</name>
<sequence length="89" mass="9644">MKPSNTLLAAAALAALALSGCDDHRSRSDDDREAVQIEQEAPPPVEQQAPTPPPEVRDPTPTPPPSDRLPPEERSSEQSVQPESDTLFY</sequence>
<protein>
    <submittedName>
        <fullName evidence="2">Uncharacterized protein</fullName>
    </submittedName>
</protein>
<accession>A0AAJ6BLC1</accession>